<evidence type="ECO:0000313" key="7">
    <source>
        <dbReference type="EMBL" id="CAJ0576571.1"/>
    </source>
</evidence>
<keyword evidence="8" id="KW-1185">Reference proteome</keyword>
<dbReference type="EMBL" id="CATQJA010002644">
    <property type="protein sequence ID" value="CAJ0576571.1"/>
    <property type="molecule type" value="Genomic_DNA"/>
</dbReference>
<dbReference type="PANTHER" id="PTHR15407:SF28">
    <property type="entry name" value="RIBITOL-5-PHOSPHATE TRANSFERASE FKTN"/>
    <property type="match status" value="1"/>
</dbReference>
<name>A0AA36G379_9BILA</name>
<dbReference type="AlphaFoldDB" id="A0AA36G379"/>
<proteinExistence type="predicted"/>
<reference evidence="7" key="1">
    <citation type="submission" date="2023-06" db="EMBL/GenBank/DDBJ databases">
        <authorList>
            <person name="Delattre M."/>
        </authorList>
    </citation>
    <scope>NUCLEOTIDE SEQUENCE</scope>
    <source>
        <strain evidence="7">AF72</strain>
    </source>
</reference>
<evidence type="ECO:0000256" key="1">
    <source>
        <dbReference type="ARBA" id="ARBA00004167"/>
    </source>
</evidence>
<sequence>MKLEVGLNECLRRIRTSGRGLQLVIVVLSIFSLLCLLRLQAIQNYYLRSDFANLRLYRGRSSIRGDSGFKGRPCITPDTIKDDPSKDFYEFSFEGSKRILPKFISFTVSPTSPCLIPEDNAVFQKFWRLSRKIDCRNIDMKRPTPPPRTTTDPDLVKEEETTATRPALDRIHDHPLVVAARKTAKKDNDNVRRVPLEAIAEIVFLRDFILNHAITPLLFFGALLGWYRECSIIPHTNDFDFAIRSEEVPDSFIEALENLTIPLRPDRRLGLRNESLEYTVKSVKHGFPIDLFVLYDTENSTYAPGQGQRLESYRFVFPKIQPDDICAAELLNHFFYVPCQVERHILTEHGPQWATDKPTKRFSWNNGVANVVKIKTYPQTMKPVVQHYFEEG</sequence>
<comment type="caution">
    <text evidence="7">The sequence shown here is derived from an EMBL/GenBank/DDBJ whole genome shotgun (WGS) entry which is preliminary data.</text>
</comment>
<feature type="non-terminal residue" evidence="7">
    <location>
        <position position="1"/>
    </location>
</feature>
<dbReference type="InterPro" id="IPR009644">
    <property type="entry name" value="FKTN/MNN4/W02B3.4-1"/>
</dbReference>
<keyword evidence="4 6" id="KW-0472">Membrane</keyword>
<accession>A0AA36G379</accession>
<feature type="transmembrane region" description="Helical" evidence="6">
    <location>
        <begin position="20"/>
        <end position="39"/>
    </location>
</feature>
<dbReference type="Proteomes" id="UP001177023">
    <property type="component" value="Unassembled WGS sequence"/>
</dbReference>
<evidence type="ECO:0000256" key="2">
    <source>
        <dbReference type="ARBA" id="ARBA00022692"/>
    </source>
</evidence>
<gene>
    <name evidence="7" type="ORF">MSPICULIGERA_LOCUS14861</name>
</gene>
<evidence type="ECO:0000256" key="6">
    <source>
        <dbReference type="SAM" id="Phobius"/>
    </source>
</evidence>
<dbReference type="GO" id="GO:0016020">
    <property type="term" value="C:membrane"/>
    <property type="evidence" value="ECO:0007669"/>
    <property type="project" value="UniProtKB-SubCell"/>
</dbReference>
<protein>
    <recommendedName>
        <fullName evidence="9">Fukutin</fullName>
    </recommendedName>
</protein>
<keyword evidence="2 6" id="KW-0812">Transmembrane</keyword>
<evidence type="ECO:0008006" key="9">
    <source>
        <dbReference type="Google" id="ProtNLM"/>
    </source>
</evidence>
<dbReference type="PANTHER" id="PTHR15407">
    <property type="entry name" value="FUKUTIN-RELATED"/>
    <property type="match status" value="1"/>
</dbReference>
<organism evidence="7 8">
    <name type="scientific">Mesorhabditis spiculigera</name>
    <dbReference type="NCBI Taxonomy" id="96644"/>
    <lineage>
        <taxon>Eukaryota</taxon>
        <taxon>Metazoa</taxon>
        <taxon>Ecdysozoa</taxon>
        <taxon>Nematoda</taxon>
        <taxon>Chromadorea</taxon>
        <taxon>Rhabditida</taxon>
        <taxon>Rhabditina</taxon>
        <taxon>Rhabditomorpha</taxon>
        <taxon>Rhabditoidea</taxon>
        <taxon>Rhabditidae</taxon>
        <taxon>Mesorhabditinae</taxon>
        <taxon>Mesorhabditis</taxon>
    </lineage>
</organism>
<keyword evidence="3 6" id="KW-1133">Transmembrane helix</keyword>
<comment type="subcellular location">
    <subcellularLocation>
        <location evidence="1">Membrane</location>
        <topology evidence="1">Single-pass membrane protein</topology>
    </subcellularLocation>
</comment>
<evidence type="ECO:0000256" key="4">
    <source>
        <dbReference type="ARBA" id="ARBA00023136"/>
    </source>
</evidence>
<feature type="region of interest" description="Disordered" evidence="5">
    <location>
        <begin position="138"/>
        <end position="162"/>
    </location>
</feature>
<evidence type="ECO:0000256" key="3">
    <source>
        <dbReference type="ARBA" id="ARBA00022989"/>
    </source>
</evidence>
<evidence type="ECO:0000256" key="5">
    <source>
        <dbReference type="SAM" id="MobiDB-lite"/>
    </source>
</evidence>
<evidence type="ECO:0000313" key="8">
    <source>
        <dbReference type="Proteomes" id="UP001177023"/>
    </source>
</evidence>